<dbReference type="EMBL" id="HF935352">
    <property type="protein sequence ID" value="CCX29705.1"/>
    <property type="molecule type" value="Genomic_DNA"/>
</dbReference>
<keyword evidence="1" id="KW-0677">Repeat</keyword>
<dbReference type="InterPro" id="IPR002110">
    <property type="entry name" value="Ankyrin_rpt"/>
</dbReference>
<evidence type="ECO:0000256" key="3">
    <source>
        <dbReference type="PROSITE-ProRule" id="PRU00023"/>
    </source>
</evidence>
<keyword evidence="4" id="KW-0808">Transferase</keyword>
<sequence>MGYEELVKLILSKYNVNVNVLDNVFDTPLHVAVRRNHAGVVTLLLERDDIELNCVTYTSVGQWNVRLNPLSFAARHGNANIVALMDVNRKDIFGETPLSIVLSRGQWFWDHKGLDILEILKMLLARKDLDINYKSNVGKTPLSLAIQHGHHDAVELLRVYGAVEG</sequence>
<keyword evidence="4" id="KW-0418">Kinase</keyword>
<organism evidence="4 5">
    <name type="scientific">Pyronema omphalodes (strain CBS 100304)</name>
    <name type="common">Pyronema confluens</name>
    <dbReference type="NCBI Taxonomy" id="1076935"/>
    <lineage>
        <taxon>Eukaryota</taxon>
        <taxon>Fungi</taxon>
        <taxon>Dikarya</taxon>
        <taxon>Ascomycota</taxon>
        <taxon>Pezizomycotina</taxon>
        <taxon>Pezizomycetes</taxon>
        <taxon>Pezizales</taxon>
        <taxon>Pyronemataceae</taxon>
        <taxon>Pyronema</taxon>
    </lineage>
</organism>
<evidence type="ECO:0000256" key="2">
    <source>
        <dbReference type="ARBA" id="ARBA00023043"/>
    </source>
</evidence>
<dbReference type="Pfam" id="PF12796">
    <property type="entry name" value="Ank_2"/>
    <property type="match status" value="1"/>
</dbReference>
<evidence type="ECO:0000313" key="5">
    <source>
        <dbReference type="Proteomes" id="UP000018144"/>
    </source>
</evidence>
<dbReference type="SMART" id="SM00248">
    <property type="entry name" value="ANK"/>
    <property type="match status" value="3"/>
</dbReference>
<evidence type="ECO:0000256" key="1">
    <source>
        <dbReference type="ARBA" id="ARBA00022737"/>
    </source>
</evidence>
<gene>
    <name evidence="4" type="ORF">PCON_07031</name>
</gene>
<keyword evidence="4" id="KW-0675">Receptor</keyword>
<dbReference type="PANTHER" id="PTHR24198:SF165">
    <property type="entry name" value="ANKYRIN REPEAT-CONTAINING PROTEIN-RELATED"/>
    <property type="match status" value="1"/>
</dbReference>
<keyword evidence="2 3" id="KW-0040">ANK repeat</keyword>
<name>U4LK09_PYROM</name>
<dbReference type="OrthoDB" id="426293at2759"/>
<dbReference type="GO" id="GO:0016301">
    <property type="term" value="F:kinase activity"/>
    <property type="evidence" value="ECO:0007669"/>
    <property type="project" value="UniProtKB-KW"/>
</dbReference>
<protein>
    <submittedName>
        <fullName evidence="4">Similar to Receptor-interacting serine/threonine-protein kinase 4 acc. no. Q9ERK0</fullName>
    </submittedName>
</protein>
<dbReference type="STRING" id="1076935.U4LK09"/>
<dbReference type="Pfam" id="PF13637">
    <property type="entry name" value="Ank_4"/>
    <property type="match status" value="1"/>
</dbReference>
<dbReference type="Proteomes" id="UP000018144">
    <property type="component" value="Unassembled WGS sequence"/>
</dbReference>
<dbReference type="PANTHER" id="PTHR24198">
    <property type="entry name" value="ANKYRIN REPEAT AND PROTEIN KINASE DOMAIN-CONTAINING PROTEIN"/>
    <property type="match status" value="1"/>
</dbReference>
<keyword evidence="5" id="KW-1185">Reference proteome</keyword>
<dbReference type="AlphaFoldDB" id="U4LK09"/>
<dbReference type="PROSITE" id="PS50297">
    <property type="entry name" value="ANK_REP_REGION"/>
    <property type="match status" value="1"/>
</dbReference>
<accession>U4LK09</accession>
<proteinExistence type="predicted"/>
<evidence type="ECO:0000313" key="4">
    <source>
        <dbReference type="EMBL" id="CCX29705.1"/>
    </source>
</evidence>
<dbReference type="InterPro" id="IPR036770">
    <property type="entry name" value="Ankyrin_rpt-contain_sf"/>
</dbReference>
<feature type="repeat" description="ANK" evidence="3">
    <location>
        <begin position="137"/>
        <end position="162"/>
    </location>
</feature>
<dbReference type="SUPFAM" id="SSF48403">
    <property type="entry name" value="Ankyrin repeat"/>
    <property type="match status" value="1"/>
</dbReference>
<reference evidence="4 5" key="1">
    <citation type="journal article" date="2013" name="PLoS Genet.">
        <title>The genome and development-dependent transcriptomes of Pyronema confluens: a window into fungal evolution.</title>
        <authorList>
            <person name="Traeger S."/>
            <person name="Altegoer F."/>
            <person name="Freitag M."/>
            <person name="Gabaldon T."/>
            <person name="Kempken F."/>
            <person name="Kumar A."/>
            <person name="Marcet-Houben M."/>
            <person name="Poggeler S."/>
            <person name="Stajich J.E."/>
            <person name="Nowrousian M."/>
        </authorList>
    </citation>
    <scope>NUCLEOTIDE SEQUENCE [LARGE SCALE GENOMIC DNA]</scope>
    <source>
        <strain evidence="5">CBS 100304</strain>
        <tissue evidence="4">Vegetative mycelium</tissue>
    </source>
</reference>
<dbReference type="PROSITE" id="PS50088">
    <property type="entry name" value="ANK_REPEAT"/>
    <property type="match status" value="1"/>
</dbReference>
<dbReference type="Gene3D" id="1.25.40.20">
    <property type="entry name" value="Ankyrin repeat-containing domain"/>
    <property type="match status" value="2"/>
</dbReference>